<reference evidence="3" key="2">
    <citation type="submission" date="2009-11" db="EMBL/GenBank/DDBJ databases">
        <title>The Genome Sequence of Allomyces macrogynus strain ATCC 38327.</title>
        <authorList>
            <consortium name="The Broad Institute Genome Sequencing Platform"/>
            <person name="Russ C."/>
            <person name="Cuomo C."/>
            <person name="Shea T."/>
            <person name="Young S.K."/>
            <person name="Zeng Q."/>
            <person name="Koehrsen M."/>
            <person name="Haas B."/>
            <person name="Borodovsky M."/>
            <person name="Guigo R."/>
            <person name="Alvarado L."/>
            <person name="Berlin A."/>
            <person name="Borenstein D."/>
            <person name="Chen Z."/>
            <person name="Engels R."/>
            <person name="Freedman E."/>
            <person name="Gellesch M."/>
            <person name="Goldberg J."/>
            <person name="Griggs A."/>
            <person name="Gujja S."/>
            <person name="Heiman D."/>
            <person name="Hepburn T."/>
            <person name="Howarth C."/>
            <person name="Jen D."/>
            <person name="Larson L."/>
            <person name="Lewis B."/>
            <person name="Mehta T."/>
            <person name="Park D."/>
            <person name="Pearson M."/>
            <person name="Roberts A."/>
            <person name="Saif S."/>
            <person name="Shenoy N."/>
            <person name="Sisk P."/>
            <person name="Stolte C."/>
            <person name="Sykes S."/>
            <person name="Walk T."/>
            <person name="White J."/>
            <person name="Yandava C."/>
            <person name="Burger G."/>
            <person name="Gray M.W."/>
            <person name="Holland P.W.H."/>
            <person name="King N."/>
            <person name="Lang F.B.F."/>
            <person name="Roger A.J."/>
            <person name="Ruiz-Trillo I."/>
            <person name="Lander E."/>
            <person name="Nusbaum C."/>
        </authorList>
    </citation>
    <scope>NUCLEOTIDE SEQUENCE [LARGE SCALE GENOMIC DNA]</scope>
    <source>
        <strain evidence="3">ATCC 38327</strain>
    </source>
</reference>
<feature type="coiled-coil region" evidence="1">
    <location>
        <begin position="32"/>
        <end position="59"/>
    </location>
</feature>
<organism evidence="2 3">
    <name type="scientific">Allomyces macrogynus (strain ATCC 38327)</name>
    <name type="common">Allomyces javanicus var. macrogynus</name>
    <dbReference type="NCBI Taxonomy" id="578462"/>
    <lineage>
        <taxon>Eukaryota</taxon>
        <taxon>Fungi</taxon>
        <taxon>Fungi incertae sedis</taxon>
        <taxon>Blastocladiomycota</taxon>
        <taxon>Blastocladiomycetes</taxon>
        <taxon>Blastocladiales</taxon>
        <taxon>Blastocladiaceae</taxon>
        <taxon>Allomyces</taxon>
    </lineage>
</organism>
<sequence>MDDTTDSAAAFIANRFTTATMEEKKVELQKFIRIKTARVEALRDELRAREDELALLCDQFNDLHRAELTEAWLTDPAATADDAGLAPAAEADAAAAAEEDAEELDDAYVPPVFPAHVRDEIHAEAEARARDRRLARNTPQVAPLPAEFADDRWLEAVRPAVHEAVEAVELKAVADAAEQVAHALVYGLNQLKQGWAKVERSHTYLLARTLTADTFLAVKADFDRLAAVAAGDLGLPESHGLVGGLTRVQAALALAVAHVAETPTAGVQEDAAAYRRAVVEAVDAIEAVAVAVGGALADWQAQTDLDIADALTA</sequence>
<accession>A0A0L0TBI1</accession>
<dbReference type="EMBL" id="GG745376">
    <property type="protein sequence ID" value="KNE72055.1"/>
    <property type="molecule type" value="Genomic_DNA"/>
</dbReference>
<name>A0A0L0TBI1_ALLM3</name>
<keyword evidence="1" id="KW-0175">Coiled coil</keyword>
<keyword evidence="3" id="KW-1185">Reference proteome</keyword>
<dbReference type="VEuPathDB" id="FungiDB:AMAG_15995"/>
<evidence type="ECO:0000256" key="1">
    <source>
        <dbReference type="SAM" id="Coils"/>
    </source>
</evidence>
<proteinExistence type="predicted"/>
<dbReference type="OrthoDB" id="5589984at2759"/>
<evidence type="ECO:0000313" key="2">
    <source>
        <dbReference type="EMBL" id="KNE72055.1"/>
    </source>
</evidence>
<gene>
    <name evidence="2" type="ORF">AMAG_15995</name>
</gene>
<dbReference type="AlphaFoldDB" id="A0A0L0TBI1"/>
<reference evidence="2 3" key="1">
    <citation type="submission" date="2009-11" db="EMBL/GenBank/DDBJ databases">
        <title>Annotation of Allomyces macrogynus ATCC 38327.</title>
        <authorList>
            <consortium name="The Broad Institute Genome Sequencing Platform"/>
            <person name="Russ C."/>
            <person name="Cuomo C."/>
            <person name="Burger G."/>
            <person name="Gray M.W."/>
            <person name="Holland P.W.H."/>
            <person name="King N."/>
            <person name="Lang F.B.F."/>
            <person name="Roger A.J."/>
            <person name="Ruiz-Trillo I."/>
            <person name="Young S.K."/>
            <person name="Zeng Q."/>
            <person name="Gargeya S."/>
            <person name="Fitzgerald M."/>
            <person name="Haas B."/>
            <person name="Abouelleil A."/>
            <person name="Alvarado L."/>
            <person name="Arachchi H.M."/>
            <person name="Berlin A."/>
            <person name="Chapman S.B."/>
            <person name="Gearin G."/>
            <person name="Goldberg J."/>
            <person name="Griggs A."/>
            <person name="Gujja S."/>
            <person name="Hansen M."/>
            <person name="Heiman D."/>
            <person name="Howarth C."/>
            <person name="Larimer J."/>
            <person name="Lui A."/>
            <person name="MacDonald P.J.P."/>
            <person name="McCowen C."/>
            <person name="Montmayeur A."/>
            <person name="Murphy C."/>
            <person name="Neiman D."/>
            <person name="Pearson M."/>
            <person name="Priest M."/>
            <person name="Roberts A."/>
            <person name="Saif S."/>
            <person name="Shea T."/>
            <person name="Sisk P."/>
            <person name="Stolte C."/>
            <person name="Sykes S."/>
            <person name="Wortman J."/>
            <person name="Nusbaum C."/>
            <person name="Birren B."/>
        </authorList>
    </citation>
    <scope>NUCLEOTIDE SEQUENCE [LARGE SCALE GENOMIC DNA]</scope>
    <source>
        <strain evidence="2 3">ATCC 38327</strain>
    </source>
</reference>
<protein>
    <submittedName>
        <fullName evidence="2">Uncharacterized protein</fullName>
    </submittedName>
</protein>
<dbReference type="Proteomes" id="UP000054350">
    <property type="component" value="Unassembled WGS sequence"/>
</dbReference>
<evidence type="ECO:0000313" key="3">
    <source>
        <dbReference type="Proteomes" id="UP000054350"/>
    </source>
</evidence>